<feature type="region of interest" description="Disordered" evidence="1">
    <location>
        <begin position="180"/>
        <end position="235"/>
    </location>
</feature>
<sequence length="235" mass="26447">MGNVAQLGNTDALQDEFPWLQLSQMISKDHNFILIKQSVEPNQNAMRLAEISSPIRISISFYFDYLAIIEWLKIKRNHNSCFGTGKAQPPARISTINEKLEIMCPHYHTMNDLMGVLILSTLNWPKFDAQADNETASSNSEPAGNEIRSSEMESNNDYVFISTSFINIKYWRKAEENLADENNKSDEGKGNQEESQPSGEMNKQGSPANINDSTAFILDKEKNASSTENLTSKET</sequence>
<feature type="compositionally biased region" description="Polar residues" evidence="1">
    <location>
        <begin position="193"/>
        <end position="214"/>
    </location>
</feature>
<dbReference type="OrthoDB" id="2414509at2759"/>
<comment type="caution">
    <text evidence="2">The sequence shown here is derived from an EMBL/GenBank/DDBJ whole genome shotgun (WGS) entry which is preliminary data.</text>
</comment>
<evidence type="ECO:0000313" key="3">
    <source>
        <dbReference type="Proteomes" id="UP000037035"/>
    </source>
</evidence>
<proteinExistence type="predicted"/>
<name>A0A0L6V159_9BASI</name>
<keyword evidence="3" id="KW-1185">Reference proteome</keyword>
<dbReference type="EMBL" id="LAVV01007877">
    <property type="protein sequence ID" value="KNZ54474.1"/>
    <property type="molecule type" value="Genomic_DNA"/>
</dbReference>
<evidence type="ECO:0000256" key="1">
    <source>
        <dbReference type="SAM" id="MobiDB-lite"/>
    </source>
</evidence>
<gene>
    <name evidence="2" type="ORF">VP01_2938g1</name>
</gene>
<protein>
    <submittedName>
        <fullName evidence="2">Uncharacterized protein</fullName>
    </submittedName>
</protein>
<evidence type="ECO:0000313" key="2">
    <source>
        <dbReference type="EMBL" id="KNZ54474.1"/>
    </source>
</evidence>
<dbReference type="AlphaFoldDB" id="A0A0L6V159"/>
<feature type="compositionally biased region" description="Polar residues" evidence="1">
    <location>
        <begin position="132"/>
        <end position="142"/>
    </location>
</feature>
<dbReference type="Proteomes" id="UP000037035">
    <property type="component" value="Unassembled WGS sequence"/>
</dbReference>
<dbReference type="VEuPathDB" id="FungiDB:VP01_2938g1"/>
<feature type="region of interest" description="Disordered" evidence="1">
    <location>
        <begin position="132"/>
        <end position="151"/>
    </location>
</feature>
<accession>A0A0L6V159</accession>
<organism evidence="2 3">
    <name type="scientific">Puccinia sorghi</name>
    <dbReference type="NCBI Taxonomy" id="27349"/>
    <lineage>
        <taxon>Eukaryota</taxon>
        <taxon>Fungi</taxon>
        <taxon>Dikarya</taxon>
        <taxon>Basidiomycota</taxon>
        <taxon>Pucciniomycotina</taxon>
        <taxon>Pucciniomycetes</taxon>
        <taxon>Pucciniales</taxon>
        <taxon>Pucciniaceae</taxon>
        <taxon>Puccinia</taxon>
    </lineage>
</organism>
<feature type="compositionally biased region" description="Basic and acidic residues" evidence="1">
    <location>
        <begin position="180"/>
        <end position="192"/>
    </location>
</feature>
<reference evidence="2 3" key="1">
    <citation type="submission" date="2015-08" db="EMBL/GenBank/DDBJ databases">
        <title>Next Generation Sequencing and Analysis of the Genome of Puccinia sorghi L Schw, the Causal Agent of Maize Common Rust.</title>
        <authorList>
            <person name="Rochi L."/>
            <person name="Burguener G."/>
            <person name="Darino M."/>
            <person name="Turjanski A."/>
            <person name="Kreff E."/>
            <person name="Dieguez M.J."/>
            <person name="Sacco F."/>
        </authorList>
    </citation>
    <scope>NUCLEOTIDE SEQUENCE [LARGE SCALE GENOMIC DNA]</scope>
    <source>
        <strain evidence="2 3">RO10H11247</strain>
    </source>
</reference>
<feature type="compositionally biased region" description="Polar residues" evidence="1">
    <location>
        <begin position="224"/>
        <end position="235"/>
    </location>
</feature>
<dbReference type="STRING" id="27349.A0A0L6V159"/>